<proteinExistence type="inferred from homology"/>
<comment type="caution">
    <text evidence="10">Lacks conserved residue(s) required for the propagation of feature annotation.</text>
</comment>
<dbReference type="Proteomes" id="UP000682892">
    <property type="component" value="Unassembled WGS sequence"/>
</dbReference>
<dbReference type="HOGENOM" id="CLU_044523_3_1_1"/>
<feature type="transmembrane region" description="Helical" evidence="10">
    <location>
        <begin position="200"/>
        <end position="217"/>
    </location>
</feature>
<evidence type="ECO:0000256" key="8">
    <source>
        <dbReference type="ARBA" id="ARBA00023170"/>
    </source>
</evidence>
<keyword evidence="8 10" id="KW-0675">Receptor</keyword>
<evidence type="ECO:0000256" key="7">
    <source>
        <dbReference type="ARBA" id="ARBA00023136"/>
    </source>
</evidence>
<evidence type="ECO:0000256" key="1">
    <source>
        <dbReference type="ARBA" id="ARBA00004651"/>
    </source>
</evidence>
<evidence type="ECO:0000256" key="6">
    <source>
        <dbReference type="ARBA" id="ARBA00022989"/>
    </source>
</evidence>
<evidence type="ECO:0000256" key="3">
    <source>
        <dbReference type="ARBA" id="ARBA00022606"/>
    </source>
</evidence>
<feature type="transmembrane region" description="Helical" evidence="10">
    <location>
        <begin position="40"/>
        <end position="59"/>
    </location>
</feature>
<dbReference type="EMBL" id="CH477391">
    <property type="protein sequence ID" value="EJY57634.1"/>
    <property type="molecule type" value="Genomic_DNA"/>
</dbReference>
<evidence type="ECO:0000313" key="12">
    <source>
        <dbReference type="Proteomes" id="UP000682892"/>
    </source>
</evidence>
<reference evidence="11" key="1">
    <citation type="submission" date="2005-10" db="EMBL/GenBank/DDBJ databases">
        <authorList>
            <person name="Loftus B.J."/>
            <person name="Nene V.M."/>
            <person name="Hannick L.I."/>
            <person name="Bidwell S."/>
            <person name="Haas B."/>
            <person name="Amedeo P."/>
            <person name="Orvis J."/>
            <person name="Wortman J.R."/>
            <person name="White O.R."/>
            <person name="Salzberg S."/>
            <person name="Shumway M."/>
            <person name="Koo H."/>
            <person name="Zhao Y."/>
            <person name="Holmes M."/>
            <person name="Miller J."/>
            <person name="Schatz M."/>
            <person name="Pop M."/>
            <person name="Pai G."/>
            <person name="Utterback T."/>
            <person name="Rogers Y.-H."/>
            <person name="Kravitz S."/>
            <person name="Fraser C.M."/>
        </authorList>
    </citation>
    <scope>NUCLEOTIDE SEQUENCE</scope>
    <source>
        <strain evidence="11">Liverpool</strain>
    </source>
</reference>
<keyword evidence="5 10" id="KW-0552">Olfaction</keyword>
<dbReference type="GO" id="GO:0005549">
    <property type="term" value="F:odorant binding"/>
    <property type="evidence" value="ECO:0007669"/>
    <property type="project" value="InterPro"/>
</dbReference>
<evidence type="ECO:0000256" key="10">
    <source>
        <dbReference type="RuleBase" id="RU351113"/>
    </source>
</evidence>
<keyword evidence="6 10" id="KW-1133">Transmembrane helix</keyword>
<feature type="transmembrane region" description="Helical" evidence="10">
    <location>
        <begin position="65"/>
        <end position="86"/>
    </location>
</feature>
<dbReference type="GO" id="GO:0004984">
    <property type="term" value="F:olfactory receptor activity"/>
    <property type="evidence" value="ECO:0007669"/>
    <property type="project" value="InterPro"/>
</dbReference>
<organism evidence="11 12">
    <name type="scientific">Aedes aegypti</name>
    <name type="common">Yellowfever mosquito</name>
    <name type="synonym">Culex aegypti</name>
    <dbReference type="NCBI Taxonomy" id="7159"/>
    <lineage>
        <taxon>Eukaryota</taxon>
        <taxon>Metazoa</taxon>
        <taxon>Ecdysozoa</taxon>
        <taxon>Arthropoda</taxon>
        <taxon>Hexapoda</taxon>
        <taxon>Insecta</taxon>
        <taxon>Pterygota</taxon>
        <taxon>Neoptera</taxon>
        <taxon>Endopterygota</taxon>
        <taxon>Diptera</taxon>
        <taxon>Nematocera</taxon>
        <taxon>Culicoidea</taxon>
        <taxon>Culicidae</taxon>
        <taxon>Culicinae</taxon>
        <taxon>Aedini</taxon>
        <taxon>Aedes</taxon>
        <taxon>Stegomyia</taxon>
    </lineage>
</organism>
<evidence type="ECO:0000256" key="4">
    <source>
        <dbReference type="ARBA" id="ARBA00022692"/>
    </source>
</evidence>
<gene>
    <name evidence="11" type="ORF">AaeL_AAEL017294</name>
</gene>
<feature type="transmembrane region" description="Helical" evidence="10">
    <location>
        <begin position="262"/>
        <end position="284"/>
    </location>
</feature>
<sequence>MNQFQKSYELYDYNLIFIRRLADVCGLDIMAKNYTFNFRTLLILILTIVSTASVLHSYVFYYQNWFRILETTVLISLIMQAIVKLYNAYIHRHFYETMYDRLRDFHYKYRNHKNHEQLLLVMEKIHMVTKAFFASYIVTGCCFFVFPVYVYLTERRRELLISIRIPYIDADSVSGYVVTMCFQSSLLVTFVIGFTAADSVILLFVCSLIAIVDVFTYDLRELTAMLNETYPNRFAIRKRMRQLFMQQLEIIEYESDLDERYFVSYFIQILSGVMGITITLFLIYKANYVQGCALLLSLFGQLLEMCLLGTIFSIKNEEITEAFYGMDWYLMDILEQKCIALMLHKSQHFVQMTVGGLRPLNMETFIVIIKSIYTYLMMLITVFK</sequence>
<keyword evidence="9 10" id="KW-0807">Transducer</keyword>
<feature type="transmembrane region" description="Helical" evidence="10">
    <location>
        <begin position="131"/>
        <end position="152"/>
    </location>
</feature>
<feature type="transmembrane region" description="Helical" evidence="10">
    <location>
        <begin position="291"/>
        <end position="314"/>
    </location>
</feature>
<name>A0A1S4G5R6_AEDAE</name>
<comment type="subcellular location">
    <subcellularLocation>
        <location evidence="1 10">Cell membrane</location>
        <topology evidence="1 10">Multi-pass membrane protein</topology>
    </subcellularLocation>
</comment>
<dbReference type="PANTHER" id="PTHR21137:SF35">
    <property type="entry name" value="ODORANT RECEPTOR 19A-RELATED"/>
    <property type="match status" value="1"/>
</dbReference>
<reference evidence="11" key="2">
    <citation type="journal article" date="2007" name="Science">
        <title>Genome sequence of Aedes aegypti, a major arbovirus vector.</title>
        <authorList>
            <person name="Nene V."/>
            <person name="Wortman J.R."/>
            <person name="Lawson D."/>
            <person name="Haas B."/>
            <person name="Kodira C."/>
            <person name="Tu Z.J."/>
            <person name="Loftus B."/>
            <person name="Xi Z."/>
            <person name="Megy K."/>
            <person name="Grabherr M."/>
            <person name="Ren Q."/>
            <person name="Zdobnov E.M."/>
            <person name="Lobo N.F."/>
            <person name="Campbell K.S."/>
            <person name="Brown S.E."/>
            <person name="Bonaldo M.F."/>
            <person name="Zhu J."/>
            <person name="Sinkins S.P."/>
            <person name="Hogenkamp D.G."/>
            <person name="Amedeo P."/>
            <person name="Arensburger P."/>
            <person name="Atkinson P.W."/>
            <person name="Bidwell S."/>
            <person name="Biedler J."/>
            <person name="Birney E."/>
            <person name="Bruggner R.V."/>
            <person name="Costas J."/>
            <person name="Coy M.R."/>
            <person name="Crabtree J."/>
            <person name="Crawford M."/>
            <person name="Debruyn B."/>
            <person name="Decaprio D."/>
            <person name="Eiglmeier K."/>
            <person name="Eisenstadt E."/>
            <person name="El-Dorry H."/>
            <person name="Gelbart W.M."/>
            <person name="Gomes S.L."/>
            <person name="Hammond M."/>
            <person name="Hannick L.I."/>
            <person name="Hogan J.R."/>
            <person name="Holmes M.H."/>
            <person name="Jaffe D."/>
            <person name="Johnston J.S."/>
            <person name="Kennedy R.C."/>
            <person name="Koo H."/>
            <person name="Kravitz S."/>
            <person name="Kriventseva E.V."/>
            <person name="Kulp D."/>
            <person name="Labutti K."/>
            <person name="Lee E."/>
            <person name="Li S."/>
            <person name="Lovin D.D."/>
            <person name="Mao C."/>
            <person name="Mauceli E."/>
            <person name="Menck C.F."/>
            <person name="Miller J.R."/>
            <person name="Montgomery P."/>
            <person name="Mori A."/>
            <person name="Nascimento A.L."/>
            <person name="Naveira H.F."/>
            <person name="Nusbaum C."/>
            <person name="O'leary S."/>
            <person name="Orvis J."/>
            <person name="Pertea M."/>
            <person name="Quesneville H."/>
            <person name="Reidenbach K.R."/>
            <person name="Rogers Y.H."/>
            <person name="Roth C.W."/>
            <person name="Schneider J.R."/>
            <person name="Schatz M."/>
            <person name="Shumway M."/>
            <person name="Stanke M."/>
            <person name="Stinson E.O."/>
            <person name="Tubio J.M."/>
            <person name="Vanzee J.P."/>
            <person name="Verjovski-Almeida S."/>
            <person name="Werner D."/>
            <person name="White O."/>
            <person name="Wyder S."/>
            <person name="Zeng Q."/>
            <person name="Zhao Q."/>
            <person name="Zhao Y."/>
            <person name="Hill C.A."/>
            <person name="Raikhel A.S."/>
            <person name="Soares M.B."/>
            <person name="Knudson D.L."/>
            <person name="Lee N.H."/>
            <person name="Galagan J."/>
            <person name="Salzberg S.L."/>
            <person name="Paulsen I.T."/>
            <person name="Dimopoulos G."/>
            <person name="Collins F.H."/>
            <person name="Birren B."/>
            <person name="Fraser-Liggett C.M."/>
            <person name="Severson D.W."/>
        </authorList>
    </citation>
    <scope>NUCLEOTIDE SEQUENCE [LARGE SCALE GENOMIC DNA]</scope>
    <source>
        <strain evidence="11">Liverpool</strain>
    </source>
</reference>
<evidence type="ECO:0000256" key="2">
    <source>
        <dbReference type="ARBA" id="ARBA00022475"/>
    </source>
</evidence>
<comment type="similarity">
    <text evidence="10">Belongs to the insect chemoreceptor superfamily. Heteromeric odorant receptor channel (TC 1.A.69) family.</text>
</comment>
<dbReference type="Pfam" id="PF02949">
    <property type="entry name" value="7tm_6"/>
    <property type="match status" value="1"/>
</dbReference>
<dbReference type="PANTHER" id="PTHR21137">
    <property type="entry name" value="ODORANT RECEPTOR"/>
    <property type="match status" value="1"/>
</dbReference>
<reference evidence="11" key="3">
    <citation type="submission" date="2012-09" db="EMBL/GenBank/DDBJ databases">
        <authorList>
            <consortium name="VectorBase"/>
        </authorList>
    </citation>
    <scope>NUCLEOTIDE SEQUENCE</scope>
    <source>
        <strain evidence="11">Liverpool</strain>
    </source>
</reference>
<evidence type="ECO:0000256" key="9">
    <source>
        <dbReference type="ARBA" id="ARBA00023224"/>
    </source>
</evidence>
<feature type="transmembrane region" description="Helical" evidence="10">
    <location>
        <begin position="364"/>
        <end position="383"/>
    </location>
</feature>
<keyword evidence="4 10" id="KW-0812">Transmembrane</keyword>
<dbReference type="AlphaFoldDB" id="A0A1S4G5R6"/>
<dbReference type="GO" id="GO:0005886">
    <property type="term" value="C:plasma membrane"/>
    <property type="evidence" value="ECO:0007669"/>
    <property type="project" value="UniProtKB-SubCell"/>
</dbReference>
<dbReference type="GO" id="GO:0007165">
    <property type="term" value="P:signal transduction"/>
    <property type="evidence" value="ECO:0007669"/>
    <property type="project" value="UniProtKB-KW"/>
</dbReference>
<dbReference type="SMR" id="A0A1S4G5R6"/>
<dbReference type="InterPro" id="IPR004117">
    <property type="entry name" value="7tm6_olfct_rcpt"/>
</dbReference>
<dbReference type="OrthoDB" id="7757313at2759"/>
<evidence type="ECO:0000313" key="11">
    <source>
        <dbReference type="EMBL" id="EJY57634.1"/>
    </source>
</evidence>
<evidence type="ECO:0000256" key="5">
    <source>
        <dbReference type="ARBA" id="ARBA00022725"/>
    </source>
</evidence>
<keyword evidence="7 10" id="KW-0472">Membrane</keyword>
<feature type="transmembrane region" description="Helical" evidence="10">
    <location>
        <begin position="172"/>
        <end position="193"/>
    </location>
</feature>
<keyword evidence="2" id="KW-1003">Cell membrane</keyword>
<keyword evidence="3 10" id="KW-0716">Sensory transduction</keyword>
<accession>A0A1S4G5R6</accession>
<protein>
    <recommendedName>
        <fullName evidence="10">Odorant receptor</fullName>
    </recommendedName>
</protein>
<dbReference type="KEGG" id="aag:23687714"/>